<dbReference type="SUPFAM" id="SSF52540">
    <property type="entry name" value="P-loop containing nucleoside triphosphate hydrolases"/>
    <property type="match status" value="1"/>
</dbReference>
<keyword evidence="2" id="KW-0972">Capsule biogenesis/degradation</keyword>
<sequence>MRTNIGFTSIDQEYQTIMVTSTGPGEGKSTTIANLAIVFAQQGCKVLLVDTD</sequence>
<dbReference type="InterPro" id="IPR002586">
    <property type="entry name" value="CobQ/CobB/MinD/ParA_Nub-bd_dom"/>
</dbReference>
<dbReference type="EMBL" id="JBHSEC010000006">
    <property type="protein sequence ID" value="MFC4409997.1"/>
    <property type="molecule type" value="Genomic_DNA"/>
</dbReference>
<dbReference type="Proteomes" id="UP001595817">
    <property type="component" value="Unassembled WGS sequence"/>
</dbReference>
<evidence type="ECO:0000313" key="5">
    <source>
        <dbReference type="EMBL" id="MFC4409997.1"/>
    </source>
</evidence>
<comment type="caution">
    <text evidence="5">The sequence shown here is derived from an EMBL/GenBank/DDBJ whole genome shotgun (WGS) entry which is preliminary data.</text>
</comment>
<comment type="pathway">
    <text evidence="1">Capsule biogenesis; capsule polysaccharide biosynthesis.</text>
</comment>
<accession>A0ABV8X263</accession>
<dbReference type="Gene3D" id="3.40.50.300">
    <property type="entry name" value="P-loop containing nucleotide triphosphate hydrolases"/>
    <property type="match status" value="1"/>
</dbReference>
<keyword evidence="3" id="KW-0270">Exopolysaccharide synthesis</keyword>
<proteinExistence type="predicted"/>
<dbReference type="Pfam" id="PF01656">
    <property type="entry name" value="CbiA"/>
    <property type="match status" value="1"/>
</dbReference>
<evidence type="ECO:0000313" key="6">
    <source>
        <dbReference type="Proteomes" id="UP001595817"/>
    </source>
</evidence>
<evidence type="ECO:0000256" key="2">
    <source>
        <dbReference type="ARBA" id="ARBA00022903"/>
    </source>
</evidence>
<evidence type="ECO:0000259" key="4">
    <source>
        <dbReference type="Pfam" id="PF01656"/>
    </source>
</evidence>
<organism evidence="5 6">
    <name type="scientific">Chungangia koreensis</name>
    <dbReference type="NCBI Taxonomy" id="752657"/>
    <lineage>
        <taxon>Bacteria</taxon>
        <taxon>Bacillati</taxon>
        <taxon>Bacillota</taxon>
        <taxon>Bacilli</taxon>
        <taxon>Lactobacillales</taxon>
        <taxon>Chungangia</taxon>
    </lineage>
</organism>
<dbReference type="InterPro" id="IPR027417">
    <property type="entry name" value="P-loop_NTPase"/>
</dbReference>
<evidence type="ECO:0000256" key="3">
    <source>
        <dbReference type="ARBA" id="ARBA00023169"/>
    </source>
</evidence>
<keyword evidence="6" id="KW-1185">Reference proteome</keyword>
<name>A0ABV8X263_9LACT</name>
<dbReference type="PANTHER" id="PTHR32309:SF13">
    <property type="entry name" value="FERRIC ENTEROBACTIN TRANSPORT PROTEIN FEPE"/>
    <property type="match status" value="1"/>
</dbReference>
<feature type="domain" description="CobQ/CobB/MinD/ParA nucleotide binding" evidence="4">
    <location>
        <begin position="17"/>
        <end position="52"/>
    </location>
</feature>
<protein>
    <submittedName>
        <fullName evidence="5">AAA family ATPase</fullName>
    </submittedName>
</protein>
<dbReference type="RefSeq" id="WP_378153348.1">
    <property type="nucleotide sequence ID" value="NZ_JBHSEC010000006.1"/>
</dbReference>
<evidence type="ECO:0000256" key="1">
    <source>
        <dbReference type="ARBA" id="ARBA00005132"/>
    </source>
</evidence>
<dbReference type="InterPro" id="IPR050445">
    <property type="entry name" value="Bact_polysacc_biosynth/exp"/>
</dbReference>
<dbReference type="PANTHER" id="PTHR32309">
    <property type="entry name" value="TYROSINE-PROTEIN KINASE"/>
    <property type="match status" value="1"/>
</dbReference>
<gene>
    <name evidence="5" type="ORF">ACFOZY_06035</name>
</gene>
<reference evidence="6" key="1">
    <citation type="journal article" date="2019" name="Int. J. Syst. Evol. Microbiol.">
        <title>The Global Catalogue of Microorganisms (GCM) 10K type strain sequencing project: providing services to taxonomists for standard genome sequencing and annotation.</title>
        <authorList>
            <consortium name="The Broad Institute Genomics Platform"/>
            <consortium name="The Broad Institute Genome Sequencing Center for Infectious Disease"/>
            <person name="Wu L."/>
            <person name="Ma J."/>
        </authorList>
    </citation>
    <scope>NUCLEOTIDE SEQUENCE [LARGE SCALE GENOMIC DNA]</scope>
    <source>
        <strain evidence="6">CCUG 59778</strain>
    </source>
</reference>